<evidence type="ECO:0000313" key="2">
    <source>
        <dbReference type="Proteomes" id="UP000256779"/>
    </source>
</evidence>
<proteinExistence type="predicted"/>
<sequence length="173" mass="19713">MKVMLLGLILMGFSGLQVQDFKEISQLKVSRFGFMAGNWEGEGAMTQGPGTGTVTQVTEEVYFDVDSTVLVFRGIGKLASGEKVHDALGVLYYDHFKKSVKINTWVSKGMHTQASVEWLGDQHFRWFFDAGPDREIRYTIRVKDDIWHEQGEISTDSDDSWTLFFEMKLSRVD</sequence>
<protein>
    <recommendedName>
        <fullName evidence="3">DUF1579 domain-containing protein</fullName>
    </recommendedName>
</protein>
<dbReference type="RefSeq" id="WP_115867856.1">
    <property type="nucleotide sequence ID" value="NZ_QREG01000007.1"/>
</dbReference>
<gene>
    <name evidence="1" type="ORF">C7460_107119</name>
</gene>
<reference evidence="1 2" key="1">
    <citation type="submission" date="2018-07" db="EMBL/GenBank/DDBJ databases">
        <title>Genomic Encyclopedia of Type Strains, Phase IV (KMG-IV): sequencing the most valuable type-strain genomes for metagenomic binning, comparative biology and taxonomic classification.</title>
        <authorList>
            <person name="Goeker M."/>
        </authorList>
    </citation>
    <scope>NUCLEOTIDE SEQUENCE [LARGE SCALE GENOMIC DNA]</scope>
    <source>
        <strain evidence="1 2">DSM 4134</strain>
    </source>
</reference>
<keyword evidence="2" id="KW-1185">Reference proteome</keyword>
<name>A0A3D9L3G9_MARFU</name>
<accession>A0A3D9L3G9</accession>
<evidence type="ECO:0008006" key="3">
    <source>
        <dbReference type="Google" id="ProtNLM"/>
    </source>
</evidence>
<comment type="caution">
    <text evidence="1">The sequence shown here is derived from an EMBL/GenBank/DDBJ whole genome shotgun (WGS) entry which is preliminary data.</text>
</comment>
<organism evidence="1 2">
    <name type="scientific">Marinoscillum furvescens DSM 4134</name>
    <dbReference type="NCBI Taxonomy" id="1122208"/>
    <lineage>
        <taxon>Bacteria</taxon>
        <taxon>Pseudomonadati</taxon>
        <taxon>Bacteroidota</taxon>
        <taxon>Cytophagia</taxon>
        <taxon>Cytophagales</taxon>
        <taxon>Reichenbachiellaceae</taxon>
        <taxon>Marinoscillum</taxon>
    </lineage>
</organism>
<dbReference type="AlphaFoldDB" id="A0A3D9L3G9"/>
<dbReference type="Proteomes" id="UP000256779">
    <property type="component" value="Unassembled WGS sequence"/>
</dbReference>
<dbReference type="OrthoDB" id="1437459at2"/>
<dbReference type="EMBL" id="QREG01000007">
    <property type="protein sequence ID" value="RED99836.1"/>
    <property type="molecule type" value="Genomic_DNA"/>
</dbReference>
<evidence type="ECO:0000313" key="1">
    <source>
        <dbReference type="EMBL" id="RED99836.1"/>
    </source>
</evidence>